<dbReference type="eggNOG" id="COG2812">
    <property type="taxonomic scope" value="Bacteria"/>
</dbReference>
<evidence type="ECO:0000313" key="14">
    <source>
        <dbReference type="EMBL" id="AIL32235.1"/>
    </source>
</evidence>
<sequence>MTYLALARKWRPKDFSSLVGQEHVVRALTNSLETGRLHHAWLFTGTRGVGKTTLSRILAKSLNCIKGVTASPCGVCEICKEIDEGRFIDYLEFDAASNRGVSEVEEILEQALYAPTQGRYKVLMIDEVHMLTNHAFNAMLKTLEEPPEHVKFILATTDPQKIPVTVLSRCLQFNLKQMPVEAIVPYLQNVLTQEGITFELPALRLLGKAAAGSMRDALSLTDQAIAYSSGNITQQSIQEMFGSIDQTYLAQFIKGLLEQDAHLLIQTAKDLLLRGFSYANTLEDLAELFSLIAVEQRLPGSTSESEPLREAIIEFAKVFPADALQLCYSVALHGRSELTISPDEYAGFVMTILRMLSLMESANIEKKNIDIPSHSLTTKEKVVSEQVVTASPATEPSMTSPVTQDVPVTQNAVSKATPSASPATKPSVTSPVTQDVPVTQNAASKPTPSASPVTEPSATSVVTQDVPVTQNAASKPTPSASPATEPSATSVVTQDVPVTQNAASKPTPSASPATEPSATSPVTQDVPVTQVLSSTEDNAVSSDSEGLNDVFMSAPTEMLDQWADSGDAFQDYPAQWDNESAYDVEQSNAHVQEQLIHMTPDSWVSITQSLPRNSFISELLRHSEWEKYQDKTIYIKANWESNQVKDTQQKLSTLLTEYFQTPLNVVLIHAEVEHTAHTKNVAARKAKQEKAVEWAKRSPIVRELIEQFNGELIESSIQVVGE</sequence>
<keyword evidence="8 11" id="KW-0067">ATP-binding</keyword>
<name>A0A077DBP5_9BURK</name>
<dbReference type="SUPFAM" id="SSF48019">
    <property type="entry name" value="post-AAA+ oligomerization domain-like"/>
    <property type="match status" value="1"/>
</dbReference>
<keyword evidence="4 11" id="KW-0235">DNA replication</keyword>
<gene>
    <name evidence="11" type="primary">dnaX</name>
    <name evidence="14" type="ORF">IX83_01930</name>
</gene>
<evidence type="ECO:0000256" key="11">
    <source>
        <dbReference type="RuleBase" id="RU364063"/>
    </source>
</evidence>
<evidence type="ECO:0000256" key="3">
    <source>
        <dbReference type="ARBA" id="ARBA00022695"/>
    </source>
</evidence>
<dbReference type="InterPro" id="IPR027417">
    <property type="entry name" value="P-loop_NTPase"/>
</dbReference>
<dbReference type="AlphaFoldDB" id="A0A077DBP5"/>
<keyword evidence="6 11" id="KW-0547">Nucleotide-binding</keyword>
<dbReference type="InterPro" id="IPR045085">
    <property type="entry name" value="HLD_clamp_pol_III_gamma_tau"/>
</dbReference>
<dbReference type="HOGENOM" id="CLU_006229_6_2_4"/>
<dbReference type="InterPro" id="IPR038249">
    <property type="entry name" value="PolIII_tau_V_sf"/>
</dbReference>
<dbReference type="NCBIfam" id="TIGR02397">
    <property type="entry name" value="dnaX_nterm"/>
    <property type="match status" value="1"/>
</dbReference>
<evidence type="ECO:0000313" key="15">
    <source>
        <dbReference type="Proteomes" id="UP000028945"/>
    </source>
</evidence>
<dbReference type="Pfam" id="PF13177">
    <property type="entry name" value="DNA_pol3_delta2"/>
    <property type="match status" value="1"/>
</dbReference>
<comment type="similarity">
    <text evidence="1 11">Belongs to the DnaX/STICHEL family.</text>
</comment>
<protein>
    <recommendedName>
        <fullName evidence="11">DNA polymerase III subunit gamma/tau</fullName>
        <ecNumber evidence="11">2.7.7.7</ecNumber>
    </recommendedName>
</protein>
<feature type="compositionally biased region" description="Polar residues" evidence="12">
    <location>
        <begin position="411"/>
        <end position="471"/>
    </location>
</feature>
<dbReference type="Gene3D" id="1.20.272.10">
    <property type="match status" value="1"/>
</dbReference>
<dbReference type="GO" id="GO:0009360">
    <property type="term" value="C:DNA polymerase III complex"/>
    <property type="evidence" value="ECO:0007669"/>
    <property type="project" value="InterPro"/>
</dbReference>
<evidence type="ECO:0000256" key="4">
    <source>
        <dbReference type="ARBA" id="ARBA00022705"/>
    </source>
</evidence>
<evidence type="ECO:0000256" key="2">
    <source>
        <dbReference type="ARBA" id="ARBA00022679"/>
    </source>
</evidence>
<dbReference type="EC" id="2.7.7.7" evidence="11"/>
<evidence type="ECO:0000256" key="12">
    <source>
        <dbReference type="SAM" id="MobiDB-lite"/>
    </source>
</evidence>
<dbReference type="FunFam" id="1.10.8.60:FF:000013">
    <property type="entry name" value="DNA polymerase III subunit gamma/tau"/>
    <property type="match status" value="1"/>
</dbReference>
<dbReference type="CDD" id="cd00009">
    <property type="entry name" value="AAA"/>
    <property type="match status" value="1"/>
</dbReference>
<dbReference type="InterPro" id="IPR050238">
    <property type="entry name" value="DNA_Rep/Repair_Clamp_Loader"/>
</dbReference>
<dbReference type="GO" id="GO:0005524">
    <property type="term" value="F:ATP binding"/>
    <property type="evidence" value="ECO:0007669"/>
    <property type="project" value="UniProtKB-KW"/>
</dbReference>
<dbReference type="Gene3D" id="3.30.300.150">
    <property type="entry name" value="DNA polymerase III, tau subunit, domain V"/>
    <property type="match status" value="1"/>
</dbReference>
<dbReference type="Gene3D" id="1.10.8.60">
    <property type="match status" value="1"/>
</dbReference>
<dbReference type="GO" id="GO:0003677">
    <property type="term" value="F:DNA binding"/>
    <property type="evidence" value="ECO:0007669"/>
    <property type="project" value="InterPro"/>
</dbReference>
<comment type="function">
    <text evidence="11">DNA polymerase III is a complex, multichain enzyme responsible for most of the replicative synthesis in bacteria. This DNA polymerase also exhibits 3' to 5' exonuclease activity.</text>
</comment>
<keyword evidence="9 11" id="KW-0239">DNA-directed DNA polymerase</keyword>
<dbReference type="PANTHER" id="PTHR11669">
    <property type="entry name" value="REPLICATION FACTOR C / DNA POLYMERASE III GAMMA-TAU SUBUNIT"/>
    <property type="match status" value="1"/>
</dbReference>
<keyword evidence="7" id="KW-0862">Zinc</keyword>
<reference evidence="14 15" key="1">
    <citation type="journal article" date="2014" name="BMC Genomics">
        <title>A genomic perspective on a new bacterial genus and species from the Alcaligenaceae family, Basilea psittacipulmonis.</title>
        <authorList>
            <person name="Whiteson K.L."/>
            <person name="Hernandez D."/>
            <person name="Lazarevic V."/>
            <person name="Gaia N."/>
            <person name="Farinelli L."/>
            <person name="Francois P."/>
            <person name="Pilo P."/>
            <person name="Frey J."/>
            <person name="Schrenzel J."/>
        </authorList>
    </citation>
    <scope>NUCLEOTIDE SEQUENCE [LARGE SCALE GENOMIC DNA]</scope>
    <source>
        <strain evidence="14 15">DSM 24701</strain>
    </source>
</reference>
<comment type="catalytic activity">
    <reaction evidence="10 11">
        <text>DNA(n) + a 2'-deoxyribonucleoside 5'-triphosphate = DNA(n+1) + diphosphate</text>
        <dbReference type="Rhea" id="RHEA:22508"/>
        <dbReference type="Rhea" id="RHEA-COMP:17339"/>
        <dbReference type="Rhea" id="RHEA-COMP:17340"/>
        <dbReference type="ChEBI" id="CHEBI:33019"/>
        <dbReference type="ChEBI" id="CHEBI:61560"/>
        <dbReference type="ChEBI" id="CHEBI:173112"/>
        <dbReference type="EC" id="2.7.7.7"/>
    </reaction>
</comment>
<dbReference type="SMART" id="SM00382">
    <property type="entry name" value="AAA"/>
    <property type="match status" value="1"/>
</dbReference>
<dbReference type="InterPro" id="IPR012763">
    <property type="entry name" value="DNA_pol_III_sug/sutau_N"/>
</dbReference>
<dbReference type="RefSeq" id="WP_038498533.1">
    <property type="nucleotide sequence ID" value="NZ_CP009238.1"/>
</dbReference>
<dbReference type="Proteomes" id="UP000028945">
    <property type="component" value="Chromosome"/>
</dbReference>
<comment type="subunit">
    <text evidence="11">DNA polymerase III contains a core (composed of alpha, epsilon and theta chains) that associates with a tau subunit. This core dimerizes to form the POLIII' complex. PolIII' associates with the gamma complex (composed of gamma, delta, delta', psi and chi chains) and with the beta chain to form the complete DNA polymerase III complex.</text>
</comment>
<accession>A0A077DBP5</accession>
<feature type="region of interest" description="Disordered" evidence="12">
    <location>
        <begin position="411"/>
        <end position="523"/>
    </location>
</feature>
<dbReference type="GO" id="GO:0003887">
    <property type="term" value="F:DNA-directed DNA polymerase activity"/>
    <property type="evidence" value="ECO:0007669"/>
    <property type="project" value="UniProtKB-KW"/>
</dbReference>
<dbReference type="PANTHER" id="PTHR11669:SF0">
    <property type="entry name" value="PROTEIN STICHEL-LIKE 2"/>
    <property type="match status" value="1"/>
</dbReference>
<feature type="compositionally biased region" description="Low complexity" evidence="12">
    <location>
        <begin position="472"/>
        <end position="490"/>
    </location>
</feature>
<evidence type="ECO:0000259" key="13">
    <source>
        <dbReference type="SMART" id="SM00382"/>
    </source>
</evidence>
<dbReference type="Gene3D" id="3.40.50.300">
    <property type="entry name" value="P-loop containing nucleotide triphosphate hydrolases"/>
    <property type="match status" value="1"/>
</dbReference>
<evidence type="ECO:0000256" key="7">
    <source>
        <dbReference type="ARBA" id="ARBA00022833"/>
    </source>
</evidence>
<dbReference type="STRING" id="1072685.IX83_01930"/>
<evidence type="ECO:0000256" key="5">
    <source>
        <dbReference type="ARBA" id="ARBA00022723"/>
    </source>
</evidence>
<dbReference type="InterPro" id="IPR022754">
    <property type="entry name" value="DNA_pol_III_gamma-3"/>
</dbReference>
<evidence type="ECO:0000256" key="8">
    <source>
        <dbReference type="ARBA" id="ARBA00022840"/>
    </source>
</evidence>
<dbReference type="GO" id="GO:0046872">
    <property type="term" value="F:metal ion binding"/>
    <property type="evidence" value="ECO:0007669"/>
    <property type="project" value="UniProtKB-KW"/>
</dbReference>
<dbReference type="Pfam" id="PF12169">
    <property type="entry name" value="DNA_pol3_gamma3"/>
    <property type="match status" value="1"/>
</dbReference>
<keyword evidence="15" id="KW-1185">Reference proteome</keyword>
<proteinExistence type="inferred from homology"/>
<keyword evidence="2 11" id="KW-0808">Transferase</keyword>
<dbReference type="SUPFAM" id="SSF52540">
    <property type="entry name" value="P-loop containing nucleoside triphosphate hydrolases"/>
    <property type="match status" value="1"/>
</dbReference>
<keyword evidence="5" id="KW-0479">Metal-binding</keyword>
<feature type="compositionally biased region" description="Low complexity" evidence="12">
    <location>
        <begin position="502"/>
        <end position="521"/>
    </location>
</feature>
<dbReference type="InterPro" id="IPR008921">
    <property type="entry name" value="DNA_pol3_clamp-load_cplx_C"/>
</dbReference>
<dbReference type="CDD" id="cd18137">
    <property type="entry name" value="HLD_clamp_pol_III_gamma_tau"/>
    <property type="match status" value="1"/>
</dbReference>
<dbReference type="FunFam" id="3.40.50.300:FF:000014">
    <property type="entry name" value="DNA polymerase III subunit gamma/tau"/>
    <property type="match status" value="1"/>
</dbReference>
<dbReference type="Pfam" id="PF22608">
    <property type="entry name" value="DNAX_ATPase_lid"/>
    <property type="match status" value="1"/>
</dbReference>
<dbReference type="KEGG" id="bpsi:IX83_01930"/>
<evidence type="ECO:0000256" key="6">
    <source>
        <dbReference type="ARBA" id="ARBA00022741"/>
    </source>
</evidence>
<dbReference type="GO" id="GO:0006261">
    <property type="term" value="P:DNA-templated DNA replication"/>
    <property type="evidence" value="ECO:0007669"/>
    <property type="project" value="TreeGrafter"/>
</dbReference>
<keyword evidence="3 11" id="KW-0548">Nucleotidyltransferase</keyword>
<feature type="domain" description="AAA+ ATPase" evidence="13">
    <location>
        <begin position="37"/>
        <end position="179"/>
    </location>
</feature>
<evidence type="ECO:0000256" key="10">
    <source>
        <dbReference type="ARBA" id="ARBA00049244"/>
    </source>
</evidence>
<dbReference type="NCBIfam" id="NF005942">
    <property type="entry name" value="PRK07994.1"/>
    <property type="match status" value="1"/>
</dbReference>
<dbReference type="EMBL" id="CP009238">
    <property type="protein sequence ID" value="AIL32235.1"/>
    <property type="molecule type" value="Genomic_DNA"/>
</dbReference>
<feature type="compositionally biased region" description="Polar residues" evidence="12">
    <location>
        <begin position="491"/>
        <end position="501"/>
    </location>
</feature>
<organism evidence="14 15">
    <name type="scientific">Basilea psittacipulmonis DSM 24701</name>
    <dbReference type="NCBI Taxonomy" id="1072685"/>
    <lineage>
        <taxon>Bacteria</taxon>
        <taxon>Pseudomonadati</taxon>
        <taxon>Pseudomonadota</taxon>
        <taxon>Betaproteobacteria</taxon>
        <taxon>Burkholderiales</taxon>
        <taxon>Alcaligenaceae</taxon>
        <taxon>Basilea</taxon>
    </lineage>
</organism>
<evidence type="ECO:0000256" key="1">
    <source>
        <dbReference type="ARBA" id="ARBA00006360"/>
    </source>
</evidence>
<dbReference type="OrthoDB" id="9810148at2"/>
<evidence type="ECO:0000256" key="9">
    <source>
        <dbReference type="ARBA" id="ARBA00022932"/>
    </source>
</evidence>
<dbReference type="InterPro" id="IPR003593">
    <property type="entry name" value="AAA+_ATPase"/>
</dbReference>